<evidence type="ECO:0000256" key="1">
    <source>
        <dbReference type="ARBA" id="ARBA00004123"/>
    </source>
</evidence>
<dbReference type="Gene3D" id="3.30.160.60">
    <property type="entry name" value="Classic Zinc Finger"/>
    <property type="match status" value="2"/>
</dbReference>
<feature type="compositionally biased region" description="Polar residues" evidence="10">
    <location>
        <begin position="49"/>
        <end position="72"/>
    </location>
</feature>
<keyword evidence="13" id="KW-1185">Reference proteome</keyword>
<evidence type="ECO:0000256" key="5">
    <source>
        <dbReference type="ARBA" id="ARBA00022833"/>
    </source>
</evidence>
<sequence length="699" mass="74591">MTSFLPVNNVPTSNDHPMEEAASPTTPRPSSLPTSQEVSRTAKTEKGEGSSQDSCQPVASSQSAPSIASTGDETAVVESEGDRDGSQSEAEVNGSGPPSKKKKGQRFFCTDFPPCTLSFTRSEHLARHIRKHTGERPFQCHCSRRFSRLDNLRQHAQTVHVNEEIPGDSLAATGTRFQRQIRTDRVRPPGRARSGTGGSQGSHSRGHSRNLSTSSIASTASTLSQAPEIRRRPPPLIMANDGTARARLTLDTMGEPPSTPPGQIRALPGQSPGGTPYAPPNAFVAGGGSPHFGSPLSASSHTSGFWEGKGHARRLSVPSGANPFMPVQGGSYPPQYISTVHPSQSPFTGAAALYASPTSSSYSSVRDESALSPSEAEIRRRTWHPSSTYSTYPRPATSGLSRYETSDSIRPTFAVVGQTDLPPRLPGIESFDQVIPQGRPMTPPLRKPSPMQIDSPSRAPPAPTASQGFTPGFASQVPPQVRPPPPISGPGHRRGHVSWDMSLHSNLTGLSLRGSTPQRDVPQWNQQSRREMQSVGSRPLAAYQTPSSNQNTPSRDRLGLTEKAPTQEPTVVPNHKRQGRHNGLIISSAPGSQAPRTSPEDSSSSDGVTTPSTSSLEYHPAIVHSNGYVEPQHPSILADLSQNTCTPFPSQPNGYHANPDPEPRRDFFPGSSAPVSGMGRLEALVAVATSENKGGARFF</sequence>
<dbReference type="GO" id="GO:0051701">
    <property type="term" value="P:biological process involved in interaction with host"/>
    <property type="evidence" value="ECO:0007669"/>
    <property type="project" value="UniProtKB-ARBA"/>
</dbReference>
<feature type="region of interest" description="Disordered" evidence="10">
    <location>
        <begin position="418"/>
        <end position="614"/>
    </location>
</feature>
<keyword evidence="5" id="KW-0862">Zinc</keyword>
<feature type="compositionally biased region" description="Polar residues" evidence="10">
    <location>
        <begin position="503"/>
        <end position="527"/>
    </location>
</feature>
<accession>A0A232LX13</accession>
<dbReference type="PANTHER" id="PTHR40626">
    <property type="entry name" value="MIP31509P"/>
    <property type="match status" value="1"/>
</dbReference>
<evidence type="ECO:0000256" key="2">
    <source>
        <dbReference type="ARBA" id="ARBA00022723"/>
    </source>
</evidence>
<dbReference type="GO" id="GO:0000785">
    <property type="term" value="C:chromatin"/>
    <property type="evidence" value="ECO:0007669"/>
    <property type="project" value="TreeGrafter"/>
</dbReference>
<keyword evidence="6" id="KW-0805">Transcription regulation</keyword>
<dbReference type="GO" id="GO:0000978">
    <property type="term" value="F:RNA polymerase II cis-regulatory region sequence-specific DNA binding"/>
    <property type="evidence" value="ECO:0007669"/>
    <property type="project" value="InterPro"/>
</dbReference>
<dbReference type="InterPro" id="IPR051059">
    <property type="entry name" value="VerF-like"/>
</dbReference>
<keyword evidence="7" id="KW-0804">Transcription</keyword>
<feature type="compositionally biased region" description="Low complexity" evidence="10">
    <location>
        <begin position="209"/>
        <end position="224"/>
    </location>
</feature>
<feature type="region of interest" description="Disordered" evidence="10">
    <location>
        <begin position="640"/>
        <end position="667"/>
    </location>
</feature>
<keyword evidence="2" id="KW-0479">Metal-binding</keyword>
<evidence type="ECO:0000256" key="9">
    <source>
        <dbReference type="PROSITE-ProRule" id="PRU00042"/>
    </source>
</evidence>
<evidence type="ECO:0000313" key="13">
    <source>
        <dbReference type="Proteomes" id="UP000243515"/>
    </source>
</evidence>
<feature type="compositionally biased region" description="Polar residues" evidence="10">
    <location>
        <begin position="1"/>
        <end position="15"/>
    </location>
</feature>
<dbReference type="OrthoDB" id="624345at2759"/>
<dbReference type="PANTHER" id="PTHR40626:SF32">
    <property type="entry name" value="ZINC FINGER PROTEIN RST2"/>
    <property type="match status" value="1"/>
</dbReference>
<proteinExistence type="predicted"/>
<comment type="subcellular location">
    <subcellularLocation>
        <location evidence="1">Nucleus</location>
    </subcellularLocation>
</comment>
<evidence type="ECO:0000256" key="6">
    <source>
        <dbReference type="ARBA" id="ARBA00023015"/>
    </source>
</evidence>
<evidence type="ECO:0000256" key="4">
    <source>
        <dbReference type="ARBA" id="ARBA00022771"/>
    </source>
</evidence>
<dbReference type="FunFam" id="3.30.160.60:FF:000606">
    <property type="entry name" value="C2H2 transcription factor, putative"/>
    <property type="match status" value="1"/>
</dbReference>
<keyword evidence="8" id="KW-0539">Nucleus</keyword>
<dbReference type="SUPFAM" id="SSF57667">
    <property type="entry name" value="beta-beta-alpha zinc fingers"/>
    <property type="match status" value="1"/>
</dbReference>
<dbReference type="Proteomes" id="UP000243515">
    <property type="component" value="Unassembled WGS sequence"/>
</dbReference>
<keyword evidence="3" id="KW-0677">Repeat</keyword>
<dbReference type="GO" id="GO:0008270">
    <property type="term" value="F:zinc ion binding"/>
    <property type="evidence" value="ECO:0007669"/>
    <property type="project" value="UniProtKB-KW"/>
</dbReference>
<dbReference type="EMBL" id="NPHW01004029">
    <property type="protein sequence ID" value="OXV08568.1"/>
    <property type="molecule type" value="Genomic_DNA"/>
</dbReference>
<evidence type="ECO:0000256" key="7">
    <source>
        <dbReference type="ARBA" id="ARBA00023163"/>
    </source>
</evidence>
<comment type="caution">
    <text evidence="12">The sequence shown here is derived from an EMBL/GenBank/DDBJ whole genome shotgun (WGS) entry which is preliminary data.</text>
</comment>
<protein>
    <recommendedName>
        <fullName evidence="11">C2H2-type domain-containing protein</fullName>
    </recommendedName>
</protein>
<feature type="compositionally biased region" description="Polar residues" evidence="10">
    <location>
        <begin position="544"/>
        <end position="553"/>
    </location>
</feature>
<feature type="compositionally biased region" description="Polar residues" evidence="10">
    <location>
        <begin position="589"/>
        <end position="614"/>
    </location>
</feature>
<dbReference type="GO" id="GO:0000981">
    <property type="term" value="F:DNA-binding transcription factor activity, RNA polymerase II-specific"/>
    <property type="evidence" value="ECO:0007669"/>
    <property type="project" value="InterPro"/>
</dbReference>
<dbReference type="GO" id="GO:0005634">
    <property type="term" value="C:nucleus"/>
    <property type="evidence" value="ECO:0007669"/>
    <property type="project" value="UniProtKB-SubCell"/>
</dbReference>
<gene>
    <name evidence="12" type="ORF">Egran_03668</name>
</gene>
<dbReference type="InterPro" id="IPR013087">
    <property type="entry name" value="Znf_C2H2_type"/>
</dbReference>
<feature type="region of interest" description="Disordered" evidence="10">
    <location>
        <begin position="1"/>
        <end position="106"/>
    </location>
</feature>
<name>A0A232LX13_9EURO</name>
<dbReference type="PROSITE" id="PS50157">
    <property type="entry name" value="ZINC_FINGER_C2H2_2"/>
    <property type="match status" value="2"/>
</dbReference>
<feature type="compositionally biased region" description="Polar residues" evidence="10">
    <location>
        <begin position="640"/>
        <end position="653"/>
    </location>
</feature>
<organism evidence="12 13">
    <name type="scientific">Elaphomyces granulatus</name>
    <dbReference type="NCBI Taxonomy" id="519963"/>
    <lineage>
        <taxon>Eukaryota</taxon>
        <taxon>Fungi</taxon>
        <taxon>Dikarya</taxon>
        <taxon>Ascomycota</taxon>
        <taxon>Pezizomycotina</taxon>
        <taxon>Eurotiomycetes</taxon>
        <taxon>Eurotiomycetidae</taxon>
        <taxon>Eurotiales</taxon>
        <taxon>Elaphomycetaceae</taxon>
        <taxon>Elaphomyces</taxon>
    </lineage>
</organism>
<evidence type="ECO:0000259" key="11">
    <source>
        <dbReference type="PROSITE" id="PS50157"/>
    </source>
</evidence>
<feature type="region of interest" description="Disordered" evidence="10">
    <location>
        <begin position="385"/>
        <end position="404"/>
    </location>
</feature>
<dbReference type="InterPro" id="IPR036236">
    <property type="entry name" value="Znf_C2H2_sf"/>
</dbReference>
<keyword evidence="4 9" id="KW-0863">Zinc-finger</keyword>
<dbReference type="AlphaFoldDB" id="A0A232LX13"/>
<evidence type="ECO:0000256" key="3">
    <source>
        <dbReference type="ARBA" id="ARBA00022737"/>
    </source>
</evidence>
<reference evidence="12 13" key="1">
    <citation type="journal article" date="2015" name="Environ. Microbiol.">
        <title>Metagenome sequence of Elaphomyces granulatus from sporocarp tissue reveals Ascomycota ectomycorrhizal fingerprints of genome expansion and a Proteobacteria-rich microbiome.</title>
        <authorList>
            <person name="Quandt C.A."/>
            <person name="Kohler A."/>
            <person name="Hesse C.N."/>
            <person name="Sharpton T.J."/>
            <person name="Martin F."/>
            <person name="Spatafora J.W."/>
        </authorList>
    </citation>
    <scope>NUCLEOTIDE SEQUENCE [LARGE SCALE GENOMIC DNA]</scope>
    <source>
        <strain evidence="12 13">OSC145934</strain>
    </source>
</reference>
<feature type="region of interest" description="Disordered" evidence="10">
    <location>
        <begin position="165"/>
        <end position="273"/>
    </location>
</feature>
<evidence type="ECO:0000313" key="12">
    <source>
        <dbReference type="EMBL" id="OXV08568.1"/>
    </source>
</evidence>
<evidence type="ECO:0000256" key="8">
    <source>
        <dbReference type="ARBA" id="ARBA00023242"/>
    </source>
</evidence>
<feature type="domain" description="C2H2-type" evidence="11">
    <location>
        <begin position="107"/>
        <end position="137"/>
    </location>
</feature>
<evidence type="ECO:0000256" key="10">
    <source>
        <dbReference type="SAM" id="MobiDB-lite"/>
    </source>
</evidence>
<feature type="compositionally biased region" description="Low complexity" evidence="10">
    <location>
        <begin position="23"/>
        <end position="35"/>
    </location>
</feature>
<dbReference type="FunFam" id="3.30.160.60:FF:000758">
    <property type="entry name" value="C2H2 transcription factor, putative"/>
    <property type="match status" value="1"/>
</dbReference>
<feature type="domain" description="C2H2-type" evidence="11">
    <location>
        <begin position="138"/>
        <end position="165"/>
    </location>
</feature>